<feature type="transmembrane region" description="Helical" evidence="6">
    <location>
        <begin position="543"/>
        <end position="568"/>
    </location>
</feature>
<protein>
    <submittedName>
        <fullName evidence="8">Bifunctional copper resistance protein CopD/cytochrome c oxidase assembly protein</fullName>
    </submittedName>
</protein>
<name>A0A9X2HCZ1_9MICC</name>
<feature type="domain" description="Copper resistance protein D" evidence="7">
    <location>
        <begin position="291"/>
        <end position="390"/>
    </location>
</feature>
<keyword evidence="2" id="KW-1003">Cell membrane</keyword>
<dbReference type="Pfam" id="PF09678">
    <property type="entry name" value="Caa3_CtaG"/>
    <property type="match status" value="1"/>
</dbReference>
<evidence type="ECO:0000313" key="8">
    <source>
        <dbReference type="EMBL" id="MCP3425442.1"/>
    </source>
</evidence>
<keyword evidence="4 6" id="KW-1133">Transmembrane helix</keyword>
<feature type="transmembrane region" description="Helical" evidence="6">
    <location>
        <begin position="171"/>
        <end position="196"/>
    </location>
</feature>
<feature type="transmembrane region" description="Helical" evidence="6">
    <location>
        <begin position="27"/>
        <end position="51"/>
    </location>
</feature>
<comment type="caution">
    <text evidence="8">The sequence shown here is derived from an EMBL/GenBank/DDBJ whole genome shotgun (WGS) entry which is preliminary data.</text>
</comment>
<evidence type="ECO:0000313" key="9">
    <source>
        <dbReference type="Proteomes" id="UP001139502"/>
    </source>
</evidence>
<feature type="transmembrane region" description="Helical" evidence="6">
    <location>
        <begin position="329"/>
        <end position="349"/>
    </location>
</feature>
<evidence type="ECO:0000256" key="3">
    <source>
        <dbReference type="ARBA" id="ARBA00022692"/>
    </source>
</evidence>
<dbReference type="PANTHER" id="PTHR34820">
    <property type="entry name" value="INNER MEMBRANE PROTEIN YEBZ"/>
    <property type="match status" value="1"/>
</dbReference>
<gene>
    <name evidence="8" type="ORF">NBM05_05260</name>
</gene>
<keyword evidence="3 6" id="KW-0812">Transmembrane</keyword>
<feature type="transmembrane region" description="Helical" evidence="6">
    <location>
        <begin position="664"/>
        <end position="685"/>
    </location>
</feature>
<evidence type="ECO:0000256" key="6">
    <source>
        <dbReference type="SAM" id="Phobius"/>
    </source>
</evidence>
<evidence type="ECO:0000256" key="1">
    <source>
        <dbReference type="ARBA" id="ARBA00004651"/>
    </source>
</evidence>
<accession>A0A9X2HCZ1</accession>
<feature type="transmembrane region" description="Helical" evidence="6">
    <location>
        <begin position="237"/>
        <end position="257"/>
    </location>
</feature>
<feature type="transmembrane region" description="Helical" evidence="6">
    <location>
        <begin position="614"/>
        <end position="634"/>
    </location>
</feature>
<feature type="transmembrane region" description="Helical" evidence="6">
    <location>
        <begin position="369"/>
        <end position="390"/>
    </location>
</feature>
<dbReference type="InterPro" id="IPR032694">
    <property type="entry name" value="CopC/D"/>
</dbReference>
<reference evidence="8" key="1">
    <citation type="submission" date="2022-06" db="EMBL/GenBank/DDBJ databases">
        <title>Rothia sp. isolated from sandalwood seedling.</title>
        <authorList>
            <person name="Tuikhar N."/>
            <person name="Kirdat K."/>
            <person name="Thorat V."/>
            <person name="Swetha P."/>
            <person name="Padma S."/>
            <person name="Sundararaj R."/>
            <person name="Yadav A."/>
        </authorList>
    </citation>
    <scope>NUCLEOTIDE SEQUENCE</scope>
    <source>
        <strain evidence="8">AR01</strain>
    </source>
</reference>
<feature type="transmembrane region" description="Helical" evidence="6">
    <location>
        <begin position="298"/>
        <end position="317"/>
    </location>
</feature>
<evidence type="ECO:0000256" key="5">
    <source>
        <dbReference type="ARBA" id="ARBA00023136"/>
    </source>
</evidence>
<dbReference type="EMBL" id="JANAFB010000009">
    <property type="protein sequence ID" value="MCP3425442.1"/>
    <property type="molecule type" value="Genomic_DNA"/>
</dbReference>
<comment type="subcellular location">
    <subcellularLocation>
        <location evidence="1">Cell membrane</location>
        <topology evidence="1">Multi-pass membrane protein</topology>
    </subcellularLocation>
</comment>
<feature type="transmembrane region" description="Helical" evidence="6">
    <location>
        <begin position="71"/>
        <end position="95"/>
    </location>
</feature>
<dbReference type="AlphaFoldDB" id="A0A9X2HCZ1"/>
<feature type="transmembrane region" description="Helical" evidence="6">
    <location>
        <begin position="127"/>
        <end position="151"/>
    </location>
</feature>
<dbReference type="RefSeq" id="WP_254165664.1">
    <property type="nucleotide sequence ID" value="NZ_JANAFB010000009.1"/>
</dbReference>
<dbReference type="Pfam" id="PF05425">
    <property type="entry name" value="CopD"/>
    <property type="match status" value="1"/>
</dbReference>
<feature type="transmembrane region" description="Helical" evidence="6">
    <location>
        <begin position="583"/>
        <end position="602"/>
    </location>
</feature>
<dbReference type="PANTHER" id="PTHR34820:SF4">
    <property type="entry name" value="INNER MEMBRANE PROTEIN YEBZ"/>
    <property type="match status" value="1"/>
</dbReference>
<keyword evidence="5 6" id="KW-0472">Membrane</keyword>
<sequence length="724" mass="78096">MPTRTHQAAPSRGAVATGLARGLHRPWLLVVPALTLVLTAVSLWAAGSAGSTELNDPGGLVRWGLPLAESILNLSMAVVMGSLLFATCLLPRFAVDAAGRRRRQPASEGAATPERGQRAEYPPFTAALNLGAVAALTWTIAALCTLVLSYADISGTPPSADQTFTSQLLSFMQNIPAGQIQTTLVVVGAVVTTLIFGVRSLTGLLLTLGLSFVGIVAMALGGHSSGGDDHMGAVNSLGLHLLGVCLWFGGLLVLAYLSRQLGGPDAGTGTVPQKRRGTETAQTRRVPMAVAVLRRYSAVALAGFILVSVSGVLNAAVRVHGWHDLTSTYGLLIVVKAALTVLLGLAGAVHRLWLIPRVESGETSAFRGIWQVIAAELIIFAGISAAAVTLSRTAPPVNEDLATDASPARIITWYDAPPEPQGALWFTTWRPDWFWVAVALFAAWAYVWAFIRVRRGGGRWNPLRLASWLVGLACLTVATSGSLAVYARVLFSVHMMEHMSLTMIIPIFLVLGAPVTLLLQALEPRQDGTRGPREWILRFLHSTFSKVVTHPIFVGVNFAASLIVFYFTPLFGVALRYHVGHEFMMVHFLITGYLFALVLIGIDPIPHRPTYPFRIVMLIATLGYHAFVGIAIMSSDTLLQASWYGNLGLEWAAPAIEDQQRGGAFMWALGEIPTMVVAVIVAVQWSRSDRRLAERLDRKADRDGDAELEAYNEMLERMQERGGR</sequence>
<evidence type="ECO:0000256" key="2">
    <source>
        <dbReference type="ARBA" id="ARBA00022475"/>
    </source>
</evidence>
<dbReference type="GO" id="GO:0005886">
    <property type="term" value="C:plasma membrane"/>
    <property type="evidence" value="ECO:0007669"/>
    <property type="project" value="UniProtKB-SubCell"/>
</dbReference>
<evidence type="ECO:0000259" key="7">
    <source>
        <dbReference type="Pfam" id="PF05425"/>
    </source>
</evidence>
<evidence type="ECO:0000256" key="4">
    <source>
        <dbReference type="ARBA" id="ARBA00022989"/>
    </source>
</evidence>
<dbReference type="InterPro" id="IPR008457">
    <property type="entry name" value="Cu-R_CopD_dom"/>
</dbReference>
<dbReference type="GO" id="GO:0006825">
    <property type="term" value="P:copper ion transport"/>
    <property type="evidence" value="ECO:0007669"/>
    <property type="project" value="InterPro"/>
</dbReference>
<feature type="transmembrane region" description="Helical" evidence="6">
    <location>
        <begin position="499"/>
        <end position="522"/>
    </location>
</feature>
<proteinExistence type="predicted"/>
<dbReference type="InterPro" id="IPR019108">
    <property type="entry name" value="Caa3_assmbl_CtaG-rel"/>
</dbReference>
<dbReference type="Proteomes" id="UP001139502">
    <property type="component" value="Unassembled WGS sequence"/>
</dbReference>
<keyword evidence="9" id="KW-1185">Reference proteome</keyword>
<feature type="transmembrane region" description="Helical" evidence="6">
    <location>
        <begin position="433"/>
        <end position="453"/>
    </location>
</feature>
<feature type="transmembrane region" description="Helical" evidence="6">
    <location>
        <begin position="465"/>
        <end position="487"/>
    </location>
</feature>
<organism evidence="8 9">
    <name type="scientific">Rothia santali</name>
    <dbReference type="NCBI Taxonomy" id="2949643"/>
    <lineage>
        <taxon>Bacteria</taxon>
        <taxon>Bacillati</taxon>
        <taxon>Actinomycetota</taxon>
        <taxon>Actinomycetes</taxon>
        <taxon>Micrococcales</taxon>
        <taxon>Micrococcaceae</taxon>
        <taxon>Rothia</taxon>
    </lineage>
</organism>
<feature type="transmembrane region" description="Helical" evidence="6">
    <location>
        <begin position="203"/>
        <end position="225"/>
    </location>
</feature>